<feature type="domain" description="VOC" evidence="1">
    <location>
        <begin position="3"/>
        <end position="121"/>
    </location>
</feature>
<dbReference type="Gene3D" id="3.10.180.10">
    <property type="entry name" value="2,3-Dihydroxybiphenyl 1,2-Dioxygenase, domain 1"/>
    <property type="match status" value="1"/>
</dbReference>
<dbReference type="AlphaFoldDB" id="A0A0C7CYG7"/>
<sequence length="126" mass="13342">MNLIAHVEIPVSDLGRAMRFYASVFGVAFGEVATLHGSRMAHFPFEEGRDGASGALAEGDVYVPTLHGAIIYLNVADLDAVIARALGEGSEILFPKTPLGDGVFIAEIRDSEGNRIALQSACGERP</sequence>
<evidence type="ECO:0000313" key="4">
    <source>
        <dbReference type="Proteomes" id="UP000045039"/>
    </source>
</evidence>
<comment type="caution">
    <text evidence="3">The sequence shown here is derived from an EMBL/GenBank/DDBJ whole genome shotgun (WGS) entry which is preliminary data.</text>
</comment>
<accession>A0A0C7CYG7</accession>
<reference evidence="4" key="2">
    <citation type="submission" date="2015-06" db="EMBL/GenBank/DDBJ databases">
        <authorList>
            <person name="Radhakrishnan Rajesh"/>
            <person name="Underwood Anthony"/>
            <person name="Al-Shahib Ali"/>
        </authorList>
    </citation>
    <scope>NUCLEOTIDE SEQUENCE [LARGE SCALE GENOMIC DNA]</scope>
    <source>
        <strain evidence="4">P19_London_7_VIM_2_05_10</strain>
    </source>
</reference>
<proteinExistence type="predicted"/>
<reference evidence="2" key="1">
    <citation type="submission" date="2015-06" db="EMBL/GenBank/DDBJ databases">
        <authorList>
            <person name="Radhakrishnan R."/>
            <person name="Underwood A."/>
            <person name="Al-Shahib A."/>
        </authorList>
    </citation>
    <scope>NUCLEOTIDE SEQUENCE</scope>
    <source>
        <strain evidence="2">P19_London_7_VIM_2_05_10</strain>
    </source>
</reference>
<evidence type="ECO:0000259" key="1">
    <source>
        <dbReference type="PROSITE" id="PS51819"/>
    </source>
</evidence>
<dbReference type="PANTHER" id="PTHR33993">
    <property type="entry name" value="GLYOXALASE-RELATED"/>
    <property type="match status" value="1"/>
</dbReference>
<dbReference type="Pfam" id="PF00903">
    <property type="entry name" value="Glyoxalase"/>
    <property type="match status" value="1"/>
</dbReference>
<evidence type="ECO:0000313" key="5">
    <source>
        <dbReference type="Proteomes" id="UP000644192"/>
    </source>
</evidence>
<dbReference type="InterPro" id="IPR004360">
    <property type="entry name" value="Glyas_Fos-R_dOase_dom"/>
</dbReference>
<dbReference type="InterPro" id="IPR052164">
    <property type="entry name" value="Anthracycline_SecMetBiosynth"/>
</dbReference>
<dbReference type="Proteomes" id="UP000644192">
    <property type="component" value="Unassembled WGS sequence"/>
</dbReference>
<gene>
    <name evidence="3" type="ORF">GUL26_20875</name>
    <name evidence="2" type="ORF">PAERUG_P19_London_7_VIM_2_05_10_02378</name>
</gene>
<dbReference type="PROSITE" id="PS51819">
    <property type="entry name" value="VOC"/>
    <property type="match status" value="1"/>
</dbReference>
<dbReference type="SUPFAM" id="SSF54593">
    <property type="entry name" value="Glyoxalase/Bleomycin resistance protein/Dihydroxybiphenyl dioxygenase"/>
    <property type="match status" value="1"/>
</dbReference>
<dbReference type="EMBL" id="CVVU01000144">
    <property type="protein sequence ID" value="CRO72753.1"/>
    <property type="molecule type" value="Genomic_DNA"/>
</dbReference>
<organism evidence="3 5">
    <name type="scientific">Pseudomonas aeruginosa</name>
    <dbReference type="NCBI Taxonomy" id="287"/>
    <lineage>
        <taxon>Bacteria</taxon>
        <taxon>Pseudomonadati</taxon>
        <taxon>Pseudomonadota</taxon>
        <taxon>Gammaproteobacteria</taxon>
        <taxon>Pseudomonadales</taxon>
        <taxon>Pseudomonadaceae</taxon>
        <taxon>Pseudomonas</taxon>
    </lineage>
</organism>
<dbReference type="PANTHER" id="PTHR33993:SF2">
    <property type="entry name" value="VOC DOMAIN-CONTAINING PROTEIN"/>
    <property type="match status" value="1"/>
</dbReference>
<protein>
    <submittedName>
        <fullName evidence="2">Glyoxalase-like domain protein</fullName>
    </submittedName>
    <submittedName>
        <fullName evidence="3">VOC family protein</fullName>
    </submittedName>
</protein>
<dbReference type="EMBL" id="WXZT01000014">
    <property type="protein sequence ID" value="MZZ14704.1"/>
    <property type="molecule type" value="Genomic_DNA"/>
</dbReference>
<name>A0A0C7CYG7_PSEAI</name>
<evidence type="ECO:0000313" key="2">
    <source>
        <dbReference type="EMBL" id="CRO72753.1"/>
    </source>
</evidence>
<reference evidence="3" key="3">
    <citation type="submission" date="2020-01" db="EMBL/GenBank/DDBJ databases">
        <title>Bacteria Cultured from War Wounds Associated with the Conflict in Eastern Ukraine.</title>
        <authorList>
            <person name="Snesrud E."/>
            <person name="Galac M.R."/>
            <person name="Mc Gann P."/>
            <person name="Valentine K."/>
            <person name="Viacheslav K."/>
        </authorList>
    </citation>
    <scope>NUCLEOTIDE SEQUENCE</scope>
    <source>
        <strain evidence="3">VNMU148</strain>
    </source>
</reference>
<dbReference type="Proteomes" id="UP000045039">
    <property type="component" value="Unassembled WGS sequence"/>
</dbReference>
<dbReference type="InterPro" id="IPR029068">
    <property type="entry name" value="Glyas_Bleomycin-R_OHBP_Dase"/>
</dbReference>
<dbReference type="RefSeq" id="WP_003097780.1">
    <property type="nucleotide sequence ID" value="NZ_AP031604.1"/>
</dbReference>
<evidence type="ECO:0000313" key="3">
    <source>
        <dbReference type="EMBL" id="MZZ14704.1"/>
    </source>
</evidence>
<dbReference type="InterPro" id="IPR037523">
    <property type="entry name" value="VOC_core"/>
</dbReference>
<dbReference type="CDD" id="cd07247">
    <property type="entry name" value="SgaA_N_like"/>
    <property type="match status" value="1"/>
</dbReference>